<keyword evidence="2" id="KW-1185">Reference proteome</keyword>
<proteinExistence type="predicted"/>
<gene>
    <name evidence="1" type="ORF">FA047_00600</name>
</gene>
<evidence type="ECO:0000313" key="2">
    <source>
        <dbReference type="Proteomes" id="UP000307244"/>
    </source>
</evidence>
<evidence type="ECO:0008006" key="3">
    <source>
        <dbReference type="Google" id="ProtNLM"/>
    </source>
</evidence>
<protein>
    <recommendedName>
        <fullName evidence="3">Bacteriocin</fullName>
    </recommendedName>
</protein>
<dbReference type="EMBL" id="SWBQ01000001">
    <property type="protein sequence ID" value="TKC08633.1"/>
    <property type="molecule type" value="Genomic_DNA"/>
</dbReference>
<dbReference type="RefSeq" id="WP_136834054.1">
    <property type="nucleotide sequence ID" value="NZ_SWBQ01000001.1"/>
</dbReference>
<dbReference type="Proteomes" id="UP000307244">
    <property type="component" value="Unassembled WGS sequence"/>
</dbReference>
<comment type="caution">
    <text evidence="1">The sequence shown here is derived from an EMBL/GenBank/DDBJ whole genome shotgun (WGS) entry which is preliminary data.</text>
</comment>
<dbReference type="AlphaFoldDB" id="A0A4U1CMK3"/>
<name>A0A4U1CMK3_9SPHI</name>
<accession>A0A4U1CMK3</accession>
<reference evidence="1 2" key="1">
    <citation type="submission" date="2019-04" db="EMBL/GenBank/DDBJ databases">
        <title>Pedobacter sp. RP-3-15 sp. nov., isolated from Arctic soil.</title>
        <authorList>
            <person name="Dahal R.H."/>
            <person name="Kim D.-U."/>
        </authorList>
    </citation>
    <scope>NUCLEOTIDE SEQUENCE [LARGE SCALE GENOMIC DNA]</scope>
    <source>
        <strain evidence="1 2">RP-3-15</strain>
    </source>
</reference>
<organism evidence="1 2">
    <name type="scientific">Pedobacter frigoris</name>
    <dbReference type="NCBI Taxonomy" id="2571272"/>
    <lineage>
        <taxon>Bacteria</taxon>
        <taxon>Pseudomonadati</taxon>
        <taxon>Bacteroidota</taxon>
        <taxon>Sphingobacteriia</taxon>
        <taxon>Sphingobacteriales</taxon>
        <taxon>Sphingobacteriaceae</taxon>
        <taxon>Pedobacter</taxon>
    </lineage>
</organism>
<sequence>MKKIELNNLGVQELNTAEMAKVEGGGLLNGLLGGVGGGLLGGLGLGNLTSSLGSVTAPVKTILNDTFSFLNKQLSNVQSLVNGL</sequence>
<evidence type="ECO:0000313" key="1">
    <source>
        <dbReference type="EMBL" id="TKC08633.1"/>
    </source>
</evidence>